<dbReference type="Proteomes" id="UP000789396">
    <property type="component" value="Unassembled WGS sequence"/>
</dbReference>
<sequence>NDDELPVDDDNDRLIDELQADIEALNFPNIMYLEEYINYLGKKDIHEVLSNQEILKLIINSEPVENKSVEEEDDSMEISQIKILEQYIVQKDFSETAQSEYDDTLLKLQNEIRKIRIATFKQTNIE</sequence>
<feature type="non-terminal residue" evidence="1">
    <location>
        <position position="126"/>
    </location>
</feature>
<accession>A0A9N9INB3</accession>
<feature type="non-terminal residue" evidence="1">
    <location>
        <position position="1"/>
    </location>
</feature>
<protein>
    <submittedName>
        <fullName evidence="1">528_t:CDS:1</fullName>
    </submittedName>
</protein>
<dbReference type="OrthoDB" id="2412924at2759"/>
<proteinExistence type="predicted"/>
<keyword evidence="2" id="KW-1185">Reference proteome</keyword>
<comment type="caution">
    <text evidence="1">The sequence shown here is derived from an EMBL/GenBank/DDBJ whole genome shotgun (WGS) entry which is preliminary data.</text>
</comment>
<evidence type="ECO:0000313" key="1">
    <source>
        <dbReference type="EMBL" id="CAG8741874.1"/>
    </source>
</evidence>
<reference evidence="1" key="1">
    <citation type="submission" date="2021-06" db="EMBL/GenBank/DDBJ databases">
        <authorList>
            <person name="Kallberg Y."/>
            <person name="Tangrot J."/>
            <person name="Rosling A."/>
        </authorList>
    </citation>
    <scope>NUCLEOTIDE SEQUENCE</scope>
    <source>
        <strain evidence="1">IN212</strain>
    </source>
</reference>
<organism evidence="1 2">
    <name type="scientific">Racocetra fulgida</name>
    <dbReference type="NCBI Taxonomy" id="60492"/>
    <lineage>
        <taxon>Eukaryota</taxon>
        <taxon>Fungi</taxon>
        <taxon>Fungi incertae sedis</taxon>
        <taxon>Mucoromycota</taxon>
        <taxon>Glomeromycotina</taxon>
        <taxon>Glomeromycetes</taxon>
        <taxon>Diversisporales</taxon>
        <taxon>Gigasporaceae</taxon>
        <taxon>Racocetra</taxon>
    </lineage>
</organism>
<name>A0A9N9INB3_9GLOM</name>
<dbReference type="AlphaFoldDB" id="A0A9N9INB3"/>
<dbReference type="EMBL" id="CAJVPZ010032423">
    <property type="protein sequence ID" value="CAG8741874.1"/>
    <property type="molecule type" value="Genomic_DNA"/>
</dbReference>
<evidence type="ECO:0000313" key="2">
    <source>
        <dbReference type="Proteomes" id="UP000789396"/>
    </source>
</evidence>
<gene>
    <name evidence="1" type="ORF">RFULGI_LOCUS12934</name>
</gene>